<evidence type="ECO:0000313" key="2">
    <source>
        <dbReference type="EMBL" id="GIY82564.1"/>
    </source>
</evidence>
<accession>A0AAV4WLE5</accession>
<reference evidence="2 3" key="1">
    <citation type="submission" date="2021-06" db="EMBL/GenBank/DDBJ databases">
        <title>Caerostris extrusa draft genome.</title>
        <authorList>
            <person name="Kono N."/>
            <person name="Arakawa K."/>
        </authorList>
    </citation>
    <scope>NUCLEOTIDE SEQUENCE [LARGE SCALE GENOMIC DNA]</scope>
</reference>
<sequence>MSLNRRRDRDFERKRSNSLPTPSNVFKNKEVVKFFSRRNSSDSESCPCLESINFFMDSNPELEVSDCEEIFPKYVQRYICIQRQDIRQNCQHHKSRNLKRGNNVFVMISATSQEE</sequence>
<dbReference type="Proteomes" id="UP001054945">
    <property type="component" value="Unassembled WGS sequence"/>
</dbReference>
<feature type="region of interest" description="Disordered" evidence="1">
    <location>
        <begin position="1"/>
        <end position="24"/>
    </location>
</feature>
<dbReference type="EMBL" id="BPLR01016257">
    <property type="protein sequence ID" value="GIY82564.1"/>
    <property type="molecule type" value="Genomic_DNA"/>
</dbReference>
<organism evidence="2 3">
    <name type="scientific">Caerostris extrusa</name>
    <name type="common">Bark spider</name>
    <name type="synonym">Caerostris bankana</name>
    <dbReference type="NCBI Taxonomy" id="172846"/>
    <lineage>
        <taxon>Eukaryota</taxon>
        <taxon>Metazoa</taxon>
        <taxon>Ecdysozoa</taxon>
        <taxon>Arthropoda</taxon>
        <taxon>Chelicerata</taxon>
        <taxon>Arachnida</taxon>
        <taxon>Araneae</taxon>
        <taxon>Araneomorphae</taxon>
        <taxon>Entelegynae</taxon>
        <taxon>Araneoidea</taxon>
        <taxon>Araneidae</taxon>
        <taxon>Caerostris</taxon>
    </lineage>
</organism>
<name>A0AAV4WLE5_CAEEX</name>
<evidence type="ECO:0000313" key="3">
    <source>
        <dbReference type="Proteomes" id="UP001054945"/>
    </source>
</evidence>
<proteinExistence type="predicted"/>
<feature type="compositionally biased region" description="Basic and acidic residues" evidence="1">
    <location>
        <begin position="1"/>
        <end position="15"/>
    </location>
</feature>
<dbReference type="AlphaFoldDB" id="A0AAV4WLE5"/>
<gene>
    <name evidence="2" type="ORF">CEXT_298551</name>
</gene>
<evidence type="ECO:0000256" key="1">
    <source>
        <dbReference type="SAM" id="MobiDB-lite"/>
    </source>
</evidence>
<protein>
    <submittedName>
        <fullName evidence="2">Uncharacterized protein</fullName>
    </submittedName>
</protein>
<comment type="caution">
    <text evidence="2">The sequence shown here is derived from an EMBL/GenBank/DDBJ whole genome shotgun (WGS) entry which is preliminary data.</text>
</comment>
<keyword evidence="3" id="KW-1185">Reference proteome</keyword>